<comment type="caution">
    <text evidence="9">The sequence shown here is derived from an EMBL/GenBank/DDBJ whole genome shotgun (WGS) entry which is preliminary data.</text>
</comment>
<feature type="transmembrane region" description="Helical" evidence="7">
    <location>
        <begin position="129"/>
        <end position="146"/>
    </location>
</feature>
<evidence type="ECO:0000256" key="5">
    <source>
        <dbReference type="ARBA" id="ARBA00022989"/>
    </source>
</evidence>
<keyword evidence="3" id="KW-1003">Cell membrane</keyword>
<protein>
    <submittedName>
        <fullName evidence="9">Sugar ABC transporter permease</fullName>
    </submittedName>
</protein>
<gene>
    <name evidence="9" type="ORF">ENL70_03920</name>
</gene>
<feature type="domain" description="ABC transmembrane type-1" evidence="8">
    <location>
        <begin position="65"/>
        <end position="277"/>
    </location>
</feature>
<feature type="transmembrane region" description="Helical" evidence="7">
    <location>
        <begin position="259"/>
        <end position="279"/>
    </location>
</feature>
<dbReference type="SUPFAM" id="SSF161098">
    <property type="entry name" value="MetI-like"/>
    <property type="match status" value="1"/>
</dbReference>
<proteinExistence type="inferred from homology"/>
<feature type="transmembrane region" description="Helical" evidence="7">
    <location>
        <begin position="69"/>
        <end position="92"/>
    </location>
</feature>
<dbReference type="AlphaFoldDB" id="A0A7C5KBB8"/>
<name>A0A7C5KBB8_9BACT</name>
<feature type="transmembrane region" description="Helical" evidence="7">
    <location>
        <begin position="104"/>
        <end position="123"/>
    </location>
</feature>
<dbReference type="CDD" id="cd06261">
    <property type="entry name" value="TM_PBP2"/>
    <property type="match status" value="1"/>
</dbReference>
<keyword evidence="2 7" id="KW-0813">Transport</keyword>
<dbReference type="GO" id="GO:0005886">
    <property type="term" value="C:plasma membrane"/>
    <property type="evidence" value="ECO:0007669"/>
    <property type="project" value="UniProtKB-SubCell"/>
</dbReference>
<dbReference type="EMBL" id="DRUY01000131">
    <property type="protein sequence ID" value="HHI65676.1"/>
    <property type="molecule type" value="Genomic_DNA"/>
</dbReference>
<feature type="transmembrane region" description="Helical" evidence="7">
    <location>
        <begin position="194"/>
        <end position="219"/>
    </location>
</feature>
<reference evidence="9" key="1">
    <citation type="journal article" date="2020" name="mSystems">
        <title>Genome- and Community-Level Interaction Insights into Carbon Utilization and Element Cycling Functions of Hydrothermarchaeota in Hydrothermal Sediment.</title>
        <authorList>
            <person name="Zhou Z."/>
            <person name="Liu Y."/>
            <person name="Xu W."/>
            <person name="Pan J."/>
            <person name="Luo Z.H."/>
            <person name="Li M."/>
        </authorList>
    </citation>
    <scope>NUCLEOTIDE SEQUENCE [LARGE SCALE GENOMIC DNA]</scope>
    <source>
        <strain evidence="9">SpSt-1019</strain>
    </source>
</reference>
<keyword evidence="5 7" id="KW-1133">Transmembrane helix</keyword>
<dbReference type="PANTHER" id="PTHR30193:SF42">
    <property type="entry name" value="ABC TRANSPORTER PERMEASE PROTEIN"/>
    <property type="match status" value="1"/>
</dbReference>
<comment type="similarity">
    <text evidence="7">Belongs to the binding-protein-dependent transport system permease family.</text>
</comment>
<feature type="transmembrane region" description="Helical" evidence="7">
    <location>
        <begin position="226"/>
        <end position="247"/>
    </location>
</feature>
<evidence type="ECO:0000256" key="3">
    <source>
        <dbReference type="ARBA" id="ARBA00022475"/>
    </source>
</evidence>
<accession>A0A7C5KBB8</accession>
<dbReference type="InterPro" id="IPR035906">
    <property type="entry name" value="MetI-like_sf"/>
</dbReference>
<dbReference type="Gene3D" id="1.10.3720.10">
    <property type="entry name" value="MetI-like"/>
    <property type="match status" value="1"/>
</dbReference>
<dbReference type="PANTHER" id="PTHR30193">
    <property type="entry name" value="ABC TRANSPORTER PERMEASE PROTEIN"/>
    <property type="match status" value="1"/>
</dbReference>
<sequence length="287" mass="32231">MKLKLPYIIVFLIPVFIFVGIMYYMLGWSAIVSSMKWIGMTPIWNFAGIYNYQSLYNSSEFWLAFKNNIIWLIAFVIPTGIVGLIMAYLFEYVPRKLSSLLKSVFLYPLVISPVVAGVVWAWIFDPQYGIASTIFSVLNVHLGWLGDPAMATFCLIIAGIWQELGFALVLYIAAIGEIPREHVEAAKIDGASYWAIFVNIVIPEVGHATLIVFSLLVLYSLQVFTLVWVMTSGGPGTSTEVLPYMMYKVTFDRLMVGQGAAISMVIFAISIIVLIPISISMMRRWMS</sequence>
<evidence type="ECO:0000256" key="1">
    <source>
        <dbReference type="ARBA" id="ARBA00004651"/>
    </source>
</evidence>
<dbReference type="GO" id="GO:0055085">
    <property type="term" value="P:transmembrane transport"/>
    <property type="evidence" value="ECO:0007669"/>
    <property type="project" value="InterPro"/>
</dbReference>
<dbReference type="Pfam" id="PF00528">
    <property type="entry name" value="BPD_transp_1"/>
    <property type="match status" value="1"/>
</dbReference>
<evidence type="ECO:0000313" key="9">
    <source>
        <dbReference type="EMBL" id="HHI65676.1"/>
    </source>
</evidence>
<evidence type="ECO:0000256" key="2">
    <source>
        <dbReference type="ARBA" id="ARBA00022448"/>
    </source>
</evidence>
<keyword evidence="6 7" id="KW-0472">Membrane</keyword>
<feature type="transmembrane region" description="Helical" evidence="7">
    <location>
        <begin position="7"/>
        <end position="26"/>
    </location>
</feature>
<feature type="transmembrane region" description="Helical" evidence="7">
    <location>
        <begin position="153"/>
        <end position="174"/>
    </location>
</feature>
<organism evidence="9">
    <name type="scientific">Thermodesulfobium narugense</name>
    <dbReference type="NCBI Taxonomy" id="184064"/>
    <lineage>
        <taxon>Bacteria</taxon>
        <taxon>Pseudomonadati</taxon>
        <taxon>Thermodesulfobiota</taxon>
        <taxon>Thermodesulfobiia</taxon>
        <taxon>Thermodesulfobiales</taxon>
        <taxon>Thermodesulfobiaceae</taxon>
        <taxon>Thermodesulfobium</taxon>
    </lineage>
</organism>
<evidence type="ECO:0000256" key="7">
    <source>
        <dbReference type="RuleBase" id="RU363032"/>
    </source>
</evidence>
<evidence type="ECO:0000256" key="4">
    <source>
        <dbReference type="ARBA" id="ARBA00022692"/>
    </source>
</evidence>
<dbReference type="InterPro" id="IPR051393">
    <property type="entry name" value="ABC_transporter_permease"/>
</dbReference>
<comment type="subcellular location">
    <subcellularLocation>
        <location evidence="1 7">Cell membrane</location>
        <topology evidence="1 7">Multi-pass membrane protein</topology>
    </subcellularLocation>
</comment>
<evidence type="ECO:0000259" key="8">
    <source>
        <dbReference type="PROSITE" id="PS50928"/>
    </source>
</evidence>
<keyword evidence="4 7" id="KW-0812">Transmembrane</keyword>
<dbReference type="PROSITE" id="PS50928">
    <property type="entry name" value="ABC_TM1"/>
    <property type="match status" value="1"/>
</dbReference>
<evidence type="ECO:0000256" key="6">
    <source>
        <dbReference type="ARBA" id="ARBA00023136"/>
    </source>
</evidence>
<dbReference type="InterPro" id="IPR000515">
    <property type="entry name" value="MetI-like"/>
</dbReference>